<dbReference type="GO" id="GO:0016709">
    <property type="term" value="F:oxidoreductase activity, acting on paired donors, with incorporation or reduction of molecular oxygen, NAD(P)H as one donor, and incorporation of one atom of oxygen"/>
    <property type="evidence" value="ECO:0007669"/>
    <property type="project" value="InterPro"/>
</dbReference>
<dbReference type="Proteomes" id="UP000295341">
    <property type="component" value="Unassembled WGS sequence"/>
</dbReference>
<dbReference type="InterPro" id="IPR012078">
    <property type="entry name" value="MP_mOase_hydro"/>
</dbReference>
<dbReference type="PIRSF" id="PIRSF000040">
    <property type="entry name" value="MMOH_comp"/>
    <property type="match status" value="1"/>
</dbReference>
<dbReference type="OrthoDB" id="9806768at2"/>
<dbReference type="SUPFAM" id="SSF47240">
    <property type="entry name" value="Ferritin-like"/>
    <property type="match status" value="1"/>
</dbReference>
<keyword evidence="2 3" id="KW-0503">Monooxygenase</keyword>
<evidence type="ECO:0000256" key="1">
    <source>
        <dbReference type="ARBA" id="ARBA00023002"/>
    </source>
</evidence>
<evidence type="ECO:0000256" key="2">
    <source>
        <dbReference type="ARBA" id="ARBA00023033"/>
    </source>
</evidence>
<protein>
    <submittedName>
        <fullName evidence="3">Phenol 2-monooxygenase P1 subunit</fullName>
    </submittedName>
</protein>
<name>A0A4S3KC72_9GAMM</name>
<dbReference type="AlphaFoldDB" id="A0A4S3KC72"/>
<dbReference type="Gene3D" id="1.10.620.20">
    <property type="entry name" value="Ribonucleotide Reductase, subunit A"/>
    <property type="match status" value="1"/>
</dbReference>
<dbReference type="Pfam" id="PF02332">
    <property type="entry name" value="Phenol_Hydrox"/>
    <property type="match status" value="1"/>
</dbReference>
<evidence type="ECO:0000313" key="4">
    <source>
        <dbReference type="Proteomes" id="UP000295341"/>
    </source>
</evidence>
<evidence type="ECO:0000313" key="3">
    <source>
        <dbReference type="EMBL" id="TDU32600.1"/>
    </source>
</evidence>
<reference evidence="3 4" key="1">
    <citation type="submission" date="2019-03" db="EMBL/GenBank/DDBJ databases">
        <title>Genomic Encyclopedia of Type Strains, Phase IV (KMG-IV): sequencing the most valuable type-strain genomes for metagenomic binning, comparative biology and taxonomic classification.</title>
        <authorList>
            <person name="Goeker M."/>
        </authorList>
    </citation>
    <scope>NUCLEOTIDE SEQUENCE [LARGE SCALE GENOMIC DNA]</scope>
    <source>
        <strain evidence="3 4">DSM 26377</strain>
    </source>
</reference>
<gene>
    <name evidence="3" type="ORF">DFR24_1998</name>
</gene>
<keyword evidence="1" id="KW-0560">Oxidoreductase</keyword>
<dbReference type="InterPro" id="IPR009078">
    <property type="entry name" value="Ferritin-like_SF"/>
</dbReference>
<sequence>MQVDIKTTSVVQLRETFSHVARHLGSDKPASRYQEASLNLQSTANFHYRPLWEPERELYDVRRTQIEMKDWYAFKDPRQYYYGSYTIVRSRQQETMEKSLEFVDKRGLLRDLPQEIRNAVIFALVPMRHLEWGANLNNCFVTAYGYGTAITQATMFHGMDRLGLAQYLSRIGLLLDGNSGESLAHAKTLWMEHAAWQPLRRLMERMMICRDWFELFVKQNLVLDGLLHPLVFRQFEPRISAQHGPALSLLTEFMTTWFDESSRWVDATIKTAAAESPANAERLRGWIAESHSEIMEALGAYAAELFGEDAAGALAKVEATLEARLTKLGVGSTGKAS</sequence>
<organism evidence="3 4">
    <name type="scientific">Panacagrimonas perspica</name>
    <dbReference type="NCBI Taxonomy" id="381431"/>
    <lineage>
        <taxon>Bacteria</taxon>
        <taxon>Pseudomonadati</taxon>
        <taxon>Pseudomonadota</taxon>
        <taxon>Gammaproteobacteria</taxon>
        <taxon>Nevskiales</taxon>
        <taxon>Nevskiaceae</taxon>
        <taxon>Panacagrimonas</taxon>
    </lineage>
</organism>
<comment type="caution">
    <text evidence="3">The sequence shown here is derived from an EMBL/GenBank/DDBJ whole genome shotgun (WGS) entry which is preliminary data.</text>
</comment>
<dbReference type="EMBL" id="SOBT01000008">
    <property type="protein sequence ID" value="TDU32600.1"/>
    <property type="molecule type" value="Genomic_DNA"/>
</dbReference>
<keyword evidence="4" id="KW-1185">Reference proteome</keyword>
<dbReference type="CDD" id="cd01058">
    <property type="entry name" value="AAMH_B"/>
    <property type="match status" value="1"/>
</dbReference>
<accession>A0A4S3KC72</accession>
<dbReference type="RefSeq" id="WP_133881089.1">
    <property type="nucleotide sequence ID" value="NZ_MWIN01000001.1"/>
</dbReference>
<proteinExistence type="predicted"/>
<dbReference type="InterPro" id="IPR012348">
    <property type="entry name" value="RNR-like"/>
</dbReference>
<dbReference type="InterPro" id="IPR003430">
    <property type="entry name" value="Phenol_Hydrox"/>
</dbReference>